<dbReference type="AlphaFoldDB" id="A0A7X4GPV7"/>
<evidence type="ECO:0008006" key="3">
    <source>
        <dbReference type="Google" id="ProtNLM"/>
    </source>
</evidence>
<organism evidence="1 2">
    <name type="scientific">Duganella rivi</name>
    <dbReference type="NCBI Taxonomy" id="2666083"/>
    <lineage>
        <taxon>Bacteria</taxon>
        <taxon>Pseudomonadati</taxon>
        <taxon>Pseudomonadota</taxon>
        <taxon>Betaproteobacteria</taxon>
        <taxon>Burkholderiales</taxon>
        <taxon>Oxalobacteraceae</taxon>
        <taxon>Telluria group</taxon>
        <taxon>Duganella</taxon>
    </lineage>
</organism>
<dbReference type="EMBL" id="WWCK01000003">
    <property type="protein sequence ID" value="MYM67467.1"/>
    <property type="molecule type" value="Genomic_DNA"/>
</dbReference>
<sequence>MYRRLPIVHVLLALLLLLTQQIGVTHVYTHWIGAEQQNVQLIGQLSDEDQAEHRKRVAVHKVCAECVSVAQMAAAITSSPLTLAISTLGSAPVAIPATLAACERTTCVFQSRAPPLA</sequence>
<name>A0A7X4GPV7_9BURK</name>
<dbReference type="RefSeq" id="WP_161013995.1">
    <property type="nucleotide sequence ID" value="NZ_WWCK01000003.1"/>
</dbReference>
<comment type="caution">
    <text evidence="1">The sequence shown here is derived from an EMBL/GenBank/DDBJ whole genome shotgun (WGS) entry which is preliminary data.</text>
</comment>
<accession>A0A7X4GPV7</accession>
<keyword evidence="2" id="KW-1185">Reference proteome</keyword>
<evidence type="ECO:0000313" key="1">
    <source>
        <dbReference type="EMBL" id="MYM67467.1"/>
    </source>
</evidence>
<protein>
    <recommendedName>
        <fullName evidence="3">DUF2946 domain-containing protein</fullName>
    </recommendedName>
</protein>
<proteinExistence type="predicted"/>
<reference evidence="1 2" key="1">
    <citation type="submission" date="2019-12" db="EMBL/GenBank/DDBJ databases">
        <title>Novel species isolated from a subtropical stream in China.</title>
        <authorList>
            <person name="Lu H."/>
        </authorList>
    </citation>
    <scope>NUCLEOTIDE SEQUENCE [LARGE SCALE GENOMIC DNA]</scope>
    <source>
        <strain evidence="1 2">FT55W</strain>
    </source>
</reference>
<dbReference type="Proteomes" id="UP000450012">
    <property type="component" value="Unassembled WGS sequence"/>
</dbReference>
<evidence type="ECO:0000313" key="2">
    <source>
        <dbReference type="Proteomes" id="UP000450012"/>
    </source>
</evidence>
<gene>
    <name evidence="1" type="ORF">GTP45_11565</name>
</gene>